<protein>
    <submittedName>
        <fullName evidence="1">Uncharacterized protein</fullName>
    </submittedName>
</protein>
<reference evidence="1" key="2">
    <citation type="submission" date="2022-06" db="UniProtKB">
        <authorList>
            <consortium name="EnsemblMetazoa"/>
        </authorList>
    </citation>
    <scope>IDENTIFICATION</scope>
    <source>
        <strain evidence="1">DF5081</strain>
    </source>
</reference>
<dbReference type="EnsemblMetazoa" id="CJA26361.1">
    <property type="protein sequence ID" value="CJA26361.1"/>
    <property type="gene ID" value="WBGene00181933"/>
</dbReference>
<name>A0A8R1I6V8_CAEJA</name>
<evidence type="ECO:0000313" key="2">
    <source>
        <dbReference type="Proteomes" id="UP000005237"/>
    </source>
</evidence>
<organism evidence="1 2">
    <name type="scientific">Caenorhabditis japonica</name>
    <dbReference type="NCBI Taxonomy" id="281687"/>
    <lineage>
        <taxon>Eukaryota</taxon>
        <taxon>Metazoa</taxon>
        <taxon>Ecdysozoa</taxon>
        <taxon>Nematoda</taxon>
        <taxon>Chromadorea</taxon>
        <taxon>Rhabditida</taxon>
        <taxon>Rhabditina</taxon>
        <taxon>Rhabditomorpha</taxon>
        <taxon>Rhabditoidea</taxon>
        <taxon>Rhabditidae</taxon>
        <taxon>Peloderinae</taxon>
        <taxon>Caenorhabditis</taxon>
    </lineage>
</organism>
<proteinExistence type="predicted"/>
<sequence>MPNSLFDWSEFSAFYTEYSKLSLDRRRQSAERVANNVPDQLCLHREKQAETWQKPVAASCIHVIVGEYIINLALLQNSCKTVLHLQD</sequence>
<dbReference type="AlphaFoldDB" id="A0A8R1I6V8"/>
<keyword evidence="2" id="KW-1185">Reference proteome</keyword>
<reference evidence="2" key="1">
    <citation type="submission" date="2010-08" db="EMBL/GenBank/DDBJ databases">
        <authorList>
            <consortium name="Caenorhabditis japonica Sequencing Consortium"/>
            <person name="Wilson R.K."/>
        </authorList>
    </citation>
    <scope>NUCLEOTIDE SEQUENCE [LARGE SCALE GENOMIC DNA]</scope>
    <source>
        <strain evidence="2">DF5081</strain>
    </source>
</reference>
<dbReference type="Proteomes" id="UP000005237">
    <property type="component" value="Unassembled WGS sequence"/>
</dbReference>
<evidence type="ECO:0000313" key="1">
    <source>
        <dbReference type="EnsemblMetazoa" id="CJA26361.1"/>
    </source>
</evidence>
<accession>A0A8R1I6V8</accession>